<dbReference type="AlphaFoldDB" id="A0A371GRB7"/>
<accession>A0A371GRB7</accession>
<sequence length="129" mass="14972">MILCIEIDLIVFPYKNQTKNEHHDKSLIILLRFKYCNFSNNETFFTRENLLAPTTFVLHRHSRHSRPALAEKSVHSCGDHVKGTKQLSAHEHFVPTHVCVILAYCPDRYSADRGGFRFNAVWTAFDNLL</sequence>
<organism evidence="1 2">
    <name type="scientific">Mucuna pruriens</name>
    <name type="common">Velvet bean</name>
    <name type="synonym">Dolichos pruriens</name>
    <dbReference type="NCBI Taxonomy" id="157652"/>
    <lineage>
        <taxon>Eukaryota</taxon>
        <taxon>Viridiplantae</taxon>
        <taxon>Streptophyta</taxon>
        <taxon>Embryophyta</taxon>
        <taxon>Tracheophyta</taxon>
        <taxon>Spermatophyta</taxon>
        <taxon>Magnoliopsida</taxon>
        <taxon>eudicotyledons</taxon>
        <taxon>Gunneridae</taxon>
        <taxon>Pentapetalae</taxon>
        <taxon>rosids</taxon>
        <taxon>fabids</taxon>
        <taxon>Fabales</taxon>
        <taxon>Fabaceae</taxon>
        <taxon>Papilionoideae</taxon>
        <taxon>50 kb inversion clade</taxon>
        <taxon>NPAAA clade</taxon>
        <taxon>indigoferoid/millettioid clade</taxon>
        <taxon>Phaseoleae</taxon>
        <taxon>Mucuna</taxon>
    </lineage>
</organism>
<keyword evidence="2" id="KW-1185">Reference proteome</keyword>
<reference evidence="1" key="1">
    <citation type="submission" date="2018-05" db="EMBL/GenBank/DDBJ databases">
        <title>Draft genome of Mucuna pruriens seed.</title>
        <authorList>
            <person name="Nnadi N.E."/>
            <person name="Vos R."/>
            <person name="Hasami M.H."/>
            <person name="Devisetty U.K."/>
            <person name="Aguiy J.C."/>
        </authorList>
    </citation>
    <scope>NUCLEOTIDE SEQUENCE [LARGE SCALE GENOMIC DNA]</scope>
    <source>
        <strain evidence="1">JCA_2017</strain>
    </source>
</reference>
<evidence type="ECO:0000313" key="2">
    <source>
        <dbReference type="Proteomes" id="UP000257109"/>
    </source>
</evidence>
<evidence type="ECO:0000313" key="1">
    <source>
        <dbReference type="EMBL" id="RDX93062.1"/>
    </source>
</evidence>
<feature type="non-terminal residue" evidence="1">
    <location>
        <position position="1"/>
    </location>
</feature>
<name>A0A371GRB7_MUCPR</name>
<dbReference type="Proteomes" id="UP000257109">
    <property type="component" value="Unassembled WGS sequence"/>
</dbReference>
<protein>
    <submittedName>
        <fullName evidence="1">Uncharacterized protein</fullName>
    </submittedName>
</protein>
<proteinExistence type="predicted"/>
<gene>
    <name evidence="1" type="ORF">CR513_24729</name>
</gene>
<dbReference type="EMBL" id="QJKJ01004707">
    <property type="protein sequence ID" value="RDX93062.1"/>
    <property type="molecule type" value="Genomic_DNA"/>
</dbReference>
<feature type="non-terminal residue" evidence="1">
    <location>
        <position position="129"/>
    </location>
</feature>
<comment type="caution">
    <text evidence="1">The sequence shown here is derived from an EMBL/GenBank/DDBJ whole genome shotgun (WGS) entry which is preliminary data.</text>
</comment>